<keyword evidence="5 19" id="KW-0732">Signal</keyword>
<feature type="region of interest" description="Disordered" evidence="17">
    <location>
        <begin position="225"/>
        <end position="244"/>
    </location>
</feature>
<evidence type="ECO:0000256" key="6">
    <source>
        <dbReference type="ARBA" id="ARBA00022989"/>
    </source>
</evidence>
<feature type="region of interest" description="Disordered" evidence="17">
    <location>
        <begin position="698"/>
        <end position="795"/>
    </location>
</feature>
<feature type="region of interest" description="Disordered" evidence="17">
    <location>
        <begin position="1083"/>
        <end position="1104"/>
    </location>
</feature>
<feature type="transmembrane region" description="Helical" evidence="18">
    <location>
        <begin position="406"/>
        <end position="429"/>
    </location>
</feature>
<evidence type="ECO:0000256" key="14">
    <source>
        <dbReference type="ARBA" id="ARBA00023257"/>
    </source>
</evidence>
<evidence type="ECO:0000256" key="3">
    <source>
        <dbReference type="ARBA" id="ARBA00022475"/>
    </source>
</evidence>
<evidence type="ECO:0000256" key="11">
    <source>
        <dbReference type="ARBA" id="ARBA00023170"/>
    </source>
</evidence>
<keyword evidence="9 18" id="KW-0472">Membrane</keyword>
<comment type="subcellular location">
    <subcellularLocation>
        <location evidence="1">Cell projection</location>
        <location evidence="1">Neuron projection</location>
    </subcellularLocation>
    <subcellularLocation>
        <location evidence="16">Postsynaptic cell membrane</location>
        <topology evidence="16">Multi-pass membrane protein</topology>
    </subcellularLocation>
</comment>
<keyword evidence="6 18" id="KW-1133">Transmembrane helix</keyword>
<feature type="compositionally biased region" description="Polar residues" evidence="17">
    <location>
        <begin position="1086"/>
        <end position="1098"/>
    </location>
</feature>
<dbReference type="Proteomes" id="UP000472262">
    <property type="component" value="Unassembled WGS sequence"/>
</dbReference>
<feature type="transmembrane region" description="Helical" evidence="18">
    <location>
        <begin position="568"/>
        <end position="592"/>
    </location>
</feature>
<sequence>MENVQGPRWRRGMDAFLLYLLLLIGIAKGSNYGYVEWSENDKDPEIKAKYPIYSTGETMHQQPTISSTERTAVAHKLEEDLPRVVTAFLHTGDSSTLEHVSCSRRYELSSLRGGAHAASHSSLHGVLDTMTHATNFLNMLLQSNSSREQHPRRDIQWYHALVTSMLEGNPKIHRAVLTFHTESPEAPGPQVFLQATRGEERIVLQDLSNTARHRLKNRTPESDWYNEFRDRKRPQRPEKSRGFPAAQGEYFLDRSHVKWSAPFLECEHGRFVPHWLLTLSAGFYGLKNYSAPEFRGVVRVDVNLQDVDIDQCSSSGWFAGTHRCNLTTMECKPIAGHGFVLDKYKCQCKSGFYHPSQVALNGISSKGTYSDESWELSGRCFPCREGCPFCTGDTPCLAQEDTALRLAMVSFQGFCMLVDLISMAVVYHFRRNKRIKASSLILLEAILSGSVLLYFPVMIQYFNPSVFRCILLRWVRLLGFAIVYGTVILKLYRVLKVFLSRTAQQIPYMTSWRVLRLLAVILLVVVWFLVAWTSAACQSHDTHHALIDIAFTPEGLQFSMCLMDSWDYMMAAGHGLHVVMLLAPLTSFDLIYRFSLGTGMHPDWMLMLFFVHTHLTVTVTLGLLLIPKFLFTGTHTREDIATEAYEDELDIGHSGSCLNSSITSAWSEHSLDPEDIREELKKLYAQLEIYKRKKMLANNPHLQKKRSSKRGLGRTLMRRITEIPETVSRQYSREDRDASDHGSNRGTLRRNPFDPSHSGKSREESLKRKMFSLKRSHSYDHTHDQRGDTNGVCEDKMENSTTEASLLDTLMGRRSNKKNPEVPKVNLAESTESVPLVCKSASAHNLAAEKKPVHLRTSMLQKSLSVIANARERTMGIAGKTHSVEDASKKGLKARDSTALSEVDESPECLPKMIISQSVEYTKTPSKMGIMKQQVSGSQPSICSEPGKSKDLYDLSEVCPWEVEELPTPTEGKSQKHVSIAPTETNTINGSSAKSGHKSQHKQKGLGQSLSNRHASPWNFEDLSVQPMEPVGLSPERTSRKKSVTPTDGKPKIILSDISKSTGSLLQPPALMVDICPWDYDPPLSPNQDKTSIMSSAALNAEAP</sequence>
<feature type="compositionally biased region" description="Polar residues" evidence="17">
    <location>
        <begin position="984"/>
        <end position="994"/>
    </location>
</feature>
<dbReference type="Ensembl" id="ENSSGRT00000102750.1">
    <property type="protein sequence ID" value="ENSSGRP00000096577.1"/>
    <property type="gene ID" value="ENSSGRG00000048239.1"/>
</dbReference>
<dbReference type="PANTHER" id="PTHR32546:SF27">
    <property type="entry name" value="G PROTEIN-COUPLED RECEPTOR 158B"/>
    <property type="match status" value="1"/>
</dbReference>
<evidence type="ECO:0000256" key="16">
    <source>
        <dbReference type="ARBA" id="ARBA00034104"/>
    </source>
</evidence>
<evidence type="ECO:0000256" key="2">
    <source>
        <dbReference type="ARBA" id="ARBA00007242"/>
    </source>
</evidence>
<comment type="similarity">
    <text evidence="2">Belongs to the G-protein coupled receptor 3 family.</text>
</comment>
<reference evidence="21" key="2">
    <citation type="submission" date="2025-09" db="UniProtKB">
        <authorList>
            <consortium name="Ensembl"/>
        </authorList>
    </citation>
    <scope>IDENTIFICATION</scope>
</reference>
<feature type="region of interest" description="Disordered" evidence="17">
    <location>
        <begin position="984"/>
        <end position="1053"/>
    </location>
</feature>
<dbReference type="CDD" id="cd15293">
    <property type="entry name" value="7tmC_GPR158-like"/>
    <property type="match status" value="1"/>
</dbReference>
<feature type="compositionally biased region" description="Basic and acidic residues" evidence="17">
    <location>
        <begin position="225"/>
        <end position="241"/>
    </location>
</feature>
<evidence type="ECO:0000313" key="21">
    <source>
        <dbReference type="Ensembl" id="ENSSGRP00000096577.1"/>
    </source>
</evidence>
<evidence type="ECO:0000256" key="17">
    <source>
        <dbReference type="SAM" id="MobiDB-lite"/>
    </source>
</evidence>
<keyword evidence="10" id="KW-1015">Disulfide bond</keyword>
<feature type="domain" description="G-protein coupled receptors family 3 profile" evidence="20">
    <location>
        <begin position="404"/>
        <end position="498"/>
    </location>
</feature>
<evidence type="ECO:0000256" key="19">
    <source>
        <dbReference type="SAM" id="SignalP"/>
    </source>
</evidence>
<evidence type="ECO:0000256" key="18">
    <source>
        <dbReference type="SAM" id="Phobius"/>
    </source>
</evidence>
<dbReference type="Pfam" id="PF22572">
    <property type="entry name" value="GPR158_179_EC"/>
    <property type="match status" value="1"/>
</dbReference>
<evidence type="ECO:0000313" key="22">
    <source>
        <dbReference type="Proteomes" id="UP000472262"/>
    </source>
</evidence>
<gene>
    <name evidence="21" type="primary">LOC107558004</name>
</gene>
<feature type="compositionally biased region" description="Basic residues" evidence="17">
    <location>
        <begin position="995"/>
        <end position="1004"/>
    </location>
</feature>
<name>A0A672S4A6_SINGR</name>
<dbReference type="GO" id="GO:0045211">
    <property type="term" value="C:postsynaptic membrane"/>
    <property type="evidence" value="ECO:0007669"/>
    <property type="project" value="UniProtKB-SubCell"/>
</dbReference>
<evidence type="ECO:0000256" key="5">
    <source>
        <dbReference type="ARBA" id="ARBA00022729"/>
    </source>
</evidence>
<keyword evidence="15" id="KW-0966">Cell projection</keyword>
<evidence type="ECO:0000256" key="15">
    <source>
        <dbReference type="ARBA" id="ARBA00023273"/>
    </source>
</evidence>
<dbReference type="PANTHER" id="PTHR32546">
    <property type="entry name" value="G-PROTEIN COUPLED RECEPTOR 158-RELATED"/>
    <property type="match status" value="1"/>
</dbReference>
<evidence type="ECO:0000259" key="20">
    <source>
        <dbReference type="PROSITE" id="PS50259"/>
    </source>
</evidence>
<dbReference type="GO" id="GO:0004930">
    <property type="term" value="F:G protein-coupled receptor activity"/>
    <property type="evidence" value="ECO:0007669"/>
    <property type="project" value="UniProtKB-KW"/>
</dbReference>
<evidence type="ECO:0000256" key="1">
    <source>
        <dbReference type="ARBA" id="ARBA00004487"/>
    </source>
</evidence>
<evidence type="ECO:0000256" key="4">
    <source>
        <dbReference type="ARBA" id="ARBA00022692"/>
    </source>
</evidence>
<dbReference type="AlphaFoldDB" id="A0A672S4A6"/>
<dbReference type="GO" id="GO:0043005">
    <property type="term" value="C:neuron projection"/>
    <property type="evidence" value="ECO:0007669"/>
    <property type="project" value="UniProtKB-SubCell"/>
</dbReference>
<evidence type="ECO:0000256" key="10">
    <source>
        <dbReference type="ARBA" id="ARBA00023157"/>
    </source>
</evidence>
<evidence type="ECO:0000256" key="9">
    <source>
        <dbReference type="ARBA" id="ARBA00023136"/>
    </source>
</evidence>
<keyword evidence="22" id="KW-1185">Reference proteome</keyword>
<accession>A0A672S4A6</accession>
<feature type="compositionally biased region" description="Basic and acidic residues" evidence="17">
    <location>
        <begin position="731"/>
        <end position="743"/>
    </location>
</feature>
<proteinExistence type="inferred from homology"/>
<dbReference type="Gene3D" id="3.30.450.20">
    <property type="entry name" value="PAS domain"/>
    <property type="match status" value="1"/>
</dbReference>
<feature type="transmembrane region" description="Helical" evidence="18">
    <location>
        <begin position="513"/>
        <end position="532"/>
    </location>
</feature>
<dbReference type="InterPro" id="IPR054714">
    <property type="entry name" value="GPR158_179_extracellular"/>
</dbReference>
<reference evidence="21" key="1">
    <citation type="submission" date="2025-08" db="UniProtKB">
        <authorList>
            <consortium name="Ensembl"/>
        </authorList>
    </citation>
    <scope>IDENTIFICATION</scope>
</reference>
<dbReference type="InterPro" id="IPR017978">
    <property type="entry name" value="GPCR_3_C"/>
</dbReference>
<keyword evidence="8" id="KW-0297">G-protein coupled receptor</keyword>
<feature type="chain" id="PRO_5025484061" evidence="19">
    <location>
        <begin position="30"/>
        <end position="1104"/>
    </location>
</feature>
<feature type="compositionally biased region" description="Basic residues" evidence="17">
    <location>
        <begin position="702"/>
        <end position="712"/>
    </location>
</feature>
<keyword evidence="13" id="KW-0807">Transducer</keyword>
<evidence type="ECO:0000256" key="13">
    <source>
        <dbReference type="ARBA" id="ARBA00023224"/>
    </source>
</evidence>
<keyword evidence="3" id="KW-1003">Cell membrane</keyword>
<feature type="transmembrane region" description="Helical" evidence="18">
    <location>
        <begin position="604"/>
        <end position="626"/>
    </location>
</feature>
<evidence type="ECO:0000256" key="8">
    <source>
        <dbReference type="ARBA" id="ARBA00023040"/>
    </source>
</evidence>
<feature type="transmembrane region" description="Helical" evidence="18">
    <location>
        <begin position="474"/>
        <end position="492"/>
    </location>
</feature>
<keyword evidence="14" id="KW-0628">Postsynaptic cell membrane</keyword>
<evidence type="ECO:0000256" key="12">
    <source>
        <dbReference type="ARBA" id="ARBA00023180"/>
    </source>
</evidence>
<keyword evidence="7" id="KW-0770">Synapse</keyword>
<keyword evidence="11" id="KW-0675">Receptor</keyword>
<keyword evidence="4 18" id="KW-0812">Transmembrane</keyword>
<keyword evidence="12" id="KW-0325">Glycoprotein</keyword>
<feature type="transmembrane region" description="Helical" evidence="18">
    <location>
        <begin position="441"/>
        <end position="462"/>
    </location>
</feature>
<dbReference type="Pfam" id="PF00003">
    <property type="entry name" value="7tm_3"/>
    <property type="match status" value="1"/>
</dbReference>
<dbReference type="InterPro" id="IPR043458">
    <property type="entry name" value="GPR158/179"/>
</dbReference>
<feature type="compositionally biased region" description="Basic and acidic residues" evidence="17">
    <location>
        <begin position="777"/>
        <end position="795"/>
    </location>
</feature>
<feature type="signal peptide" evidence="19">
    <location>
        <begin position="1"/>
        <end position="29"/>
    </location>
</feature>
<protein>
    <submittedName>
        <fullName evidence="21">G protein-coupled receptor 158</fullName>
    </submittedName>
</protein>
<organism evidence="21 22">
    <name type="scientific">Sinocyclocheilus grahami</name>
    <name type="common">Dianchi golden-line fish</name>
    <name type="synonym">Barbus grahami</name>
    <dbReference type="NCBI Taxonomy" id="75366"/>
    <lineage>
        <taxon>Eukaryota</taxon>
        <taxon>Metazoa</taxon>
        <taxon>Chordata</taxon>
        <taxon>Craniata</taxon>
        <taxon>Vertebrata</taxon>
        <taxon>Euteleostomi</taxon>
        <taxon>Actinopterygii</taxon>
        <taxon>Neopterygii</taxon>
        <taxon>Teleostei</taxon>
        <taxon>Ostariophysi</taxon>
        <taxon>Cypriniformes</taxon>
        <taxon>Cyprinidae</taxon>
        <taxon>Cyprininae</taxon>
        <taxon>Sinocyclocheilus</taxon>
    </lineage>
</organism>
<evidence type="ECO:0000256" key="7">
    <source>
        <dbReference type="ARBA" id="ARBA00023018"/>
    </source>
</evidence>
<dbReference type="PROSITE" id="PS50259">
    <property type="entry name" value="G_PROTEIN_RECEP_F3_4"/>
    <property type="match status" value="1"/>
</dbReference>